<protein>
    <submittedName>
        <fullName evidence="4">Uncharacterized protein</fullName>
    </submittedName>
</protein>
<dbReference type="GO" id="GO:0004860">
    <property type="term" value="F:protein kinase inhibitor activity"/>
    <property type="evidence" value="ECO:0007669"/>
    <property type="project" value="UniProtKB-KW"/>
</dbReference>
<dbReference type="Proteomes" id="UP001454036">
    <property type="component" value="Unassembled WGS sequence"/>
</dbReference>
<keyword evidence="2" id="KW-0131">Cell cycle</keyword>
<evidence type="ECO:0000256" key="2">
    <source>
        <dbReference type="ARBA" id="ARBA00023306"/>
    </source>
</evidence>
<evidence type="ECO:0000256" key="3">
    <source>
        <dbReference type="SAM" id="MobiDB-lite"/>
    </source>
</evidence>
<dbReference type="EMBL" id="BAABME010008264">
    <property type="protein sequence ID" value="GAA0172742.1"/>
    <property type="molecule type" value="Genomic_DNA"/>
</dbReference>
<accession>A0AAV3RCJ4</accession>
<sequence length="122" mass="14123">MSTNLQHQQDLPQTRLVQTIKIESLQNSYVSEDVFSPTRPLDRSGSRNNEEEDECKTPRSTKNLIPKINSCPPAPKKSKRVPSCKRKLEFFEVTARQEIESFFKRAGVINSNETAKRRRFQV</sequence>
<feature type="compositionally biased region" description="Basic and acidic residues" evidence="3">
    <location>
        <begin position="40"/>
        <end position="49"/>
    </location>
</feature>
<keyword evidence="5" id="KW-1185">Reference proteome</keyword>
<organism evidence="4 5">
    <name type="scientific">Lithospermum erythrorhizon</name>
    <name type="common">Purple gromwell</name>
    <name type="synonym">Lithospermum officinale var. erythrorhizon</name>
    <dbReference type="NCBI Taxonomy" id="34254"/>
    <lineage>
        <taxon>Eukaryota</taxon>
        <taxon>Viridiplantae</taxon>
        <taxon>Streptophyta</taxon>
        <taxon>Embryophyta</taxon>
        <taxon>Tracheophyta</taxon>
        <taxon>Spermatophyta</taxon>
        <taxon>Magnoliopsida</taxon>
        <taxon>eudicotyledons</taxon>
        <taxon>Gunneridae</taxon>
        <taxon>Pentapetalae</taxon>
        <taxon>asterids</taxon>
        <taxon>lamiids</taxon>
        <taxon>Boraginales</taxon>
        <taxon>Boraginaceae</taxon>
        <taxon>Boraginoideae</taxon>
        <taxon>Lithospermeae</taxon>
        <taxon>Lithospermum</taxon>
    </lineage>
</organism>
<dbReference type="PANTHER" id="PTHR33142">
    <property type="entry name" value="CYCLIN-DEPENDENT PROTEIN KINASE INHIBITOR SMR13"/>
    <property type="match status" value="1"/>
</dbReference>
<reference evidence="4 5" key="1">
    <citation type="submission" date="2024-01" db="EMBL/GenBank/DDBJ databases">
        <title>The complete chloroplast genome sequence of Lithospermum erythrorhizon: insights into the phylogenetic relationship among Boraginaceae species and the maternal lineages of purple gromwells.</title>
        <authorList>
            <person name="Okada T."/>
            <person name="Watanabe K."/>
        </authorList>
    </citation>
    <scope>NUCLEOTIDE SEQUENCE [LARGE SCALE GENOMIC DNA]</scope>
</reference>
<dbReference type="InterPro" id="IPR040389">
    <property type="entry name" value="SMR"/>
</dbReference>
<dbReference type="GO" id="GO:0032875">
    <property type="term" value="P:regulation of DNA endoreduplication"/>
    <property type="evidence" value="ECO:0007669"/>
    <property type="project" value="InterPro"/>
</dbReference>
<evidence type="ECO:0000256" key="1">
    <source>
        <dbReference type="ARBA" id="ARBA00023013"/>
    </source>
</evidence>
<name>A0AAV3RCJ4_LITER</name>
<dbReference type="PANTHER" id="PTHR33142:SF89">
    <property type="entry name" value="CYCLIN-DEPENDENT PROTEIN KINASE INHIBITOR SMR2"/>
    <property type="match status" value="1"/>
</dbReference>
<evidence type="ECO:0000313" key="4">
    <source>
        <dbReference type="EMBL" id="GAA0172742.1"/>
    </source>
</evidence>
<evidence type="ECO:0000313" key="5">
    <source>
        <dbReference type="Proteomes" id="UP001454036"/>
    </source>
</evidence>
<feature type="region of interest" description="Disordered" evidence="3">
    <location>
        <begin position="31"/>
        <end position="80"/>
    </location>
</feature>
<keyword evidence="1" id="KW-0649">Protein kinase inhibitor</keyword>
<comment type="caution">
    <text evidence="4">The sequence shown here is derived from an EMBL/GenBank/DDBJ whole genome shotgun (WGS) entry which is preliminary data.</text>
</comment>
<dbReference type="AlphaFoldDB" id="A0AAV3RCJ4"/>
<gene>
    <name evidence="4" type="ORF">LIER_26506</name>
</gene>
<proteinExistence type="predicted"/>